<dbReference type="Proteomes" id="UP000249135">
    <property type="component" value="Unassembled WGS sequence"/>
</dbReference>
<evidence type="ECO:0000313" key="2">
    <source>
        <dbReference type="Proteomes" id="UP000249135"/>
    </source>
</evidence>
<comment type="caution">
    <text evidence="1">The sequence shown here is derived from an EMBL/GenBank/DDBJ whole genome shotgun (WGS) entry which is preliminary data.</text>
</comment>
<dbReference type="EMBL" id="QFPP01000265">
    <property type="protein sequence ID" value="PZQ70552.1"/>
    <property type="molecule type" value="Genomic_DNA"/>
</dbReference>
<proteinExistence type="predicted"/>
<evidence type="ECO:0008006" key="3">
    <source>
        <dbReference type="Google" id="ProtNLM"/>
    </source>
</evidence>
<gene>
    <name evidence="1" type="ORF">DI563_18315</name>
</gene>
<organism evidence="1 2">
    <name type="scientific">Variovorax paradoxus</name>
    <dbReference type="NCBI Taxonomy" id="34073"/>
    <lineage>
        <taxon>Bacteria</taxon>
        <taxon>Pseudomonadati</taxon>
        <taxon>Pseudomonadota</taxon>
        <taxon>Betaproteobacteria</taxon>
        <taxon>Burkholderiales</taxon>
        <taxon>Comamonadaceae</taxon>
        <taxon>Variovorax</taxon>
    </lineage>
</organism>
<protein>
    <recommendedName>
        <fullName evidence="3">SGNH hydrolase-type esterase domain-containing protein</fullName>
    </recommendedName>
</protein>
<accession>A0A2W5PYN4</accession>
<name>A0A2W5PYN4_VARPD</name>
<reference evidence="1 2" key="1">
    <citation type="submission" date="2017-08" db="EMBL/GenBank/DDBJ databases">
        <title>Infants hospitalized years apart are colonized by the same room-sourced microbial strains.</title>
        <authorList>
            <person name="Brooks B."/>
            <person name="Olm M.R."/>
            <person name="Firek B.A."/>
            <person name="Baker R."/>
            <person name="Thomas B.C."/>
            <person name="Morowitz M.J."/>
            <person name="Banfield J.F."/>
        </authorList>
    </citation>
    <scope>NUCLEOTIDE SEQUENCE [LARGE SCALE GENOMIC DNA]</scope>
    <source>
        <strain evidence="1">S2_005_003_R2_41</strain>
    </source>
</reference>
<dbReference type="PROSITE" id="PS51318">
    <property type="entry name" value="TAT"/>
    <property type="match status" value="1"/>
</dbReference>
<sequence>MALGFPPRLPRRNWLKWGLLGVAAAGALGVLLLAQWGDGLAAWPTAKAPAGSVALAVVGDSNSQSFQDAVSFPPGSPERGGALRPHTFQWTEVLARLRGQELDSGPWVTWGRPGEVAWLRELIGLPGGRAPLKQDYLYNFANTGATCKNLMGEFTDSRFRQVPRLVNLMDRDPDRWRNGVVIIRISTNDMNIGVTDEASRNPDSPAVKRVVQNCLDDIGEAVALIHRHHPSTRIVLVGAFDYSNHAVNLEKWQSRTALDNIAKMADSFDDALQKMVAATPNTSFFSDRQWFRGFLGTRDANGKPAFRTLHIGPTLQVVHSLGDSPDHSMLADFHNGLVWNTLWAQAMAKHLHDVVKVPVAPISDEEVVRFIRSQTDAPSGASVRATGS</sequence>
<dbReference type="Gene3D" id="3.40.50.1110">
    <property type="entry name" value="SGNH hydrolase"/>
    <property type="match status" value="1"/>
</dbReference>
<dbReference type="InterPro" id="IPR006311">
    <property type="entry name" value="TAT_signal"/>
</dbReference>
<dbReference type="GO" id="GO:0016788">
    <property type="term" value="F:hydrolase activity, acting on ester bonds"/>
    <property type="evidence" value="ECO:0007669"/>
    <property type="project" value="InterPro"/>
</dbReference>
<dbReference type="AlphaFoldDB" id="A0A2W5PYN4"/>
<dbReference type="SUPFAM" id="SSF52266">
    <property type="entry name" value="SGNH hydrolase"/>
    <property type="match status" value="1"/>
</dbReference>
<evidence type="ECO:0000313" key="1">
    <source>
        <dbReference type="EMBL" id="PZQ70552.1"/>
    </source>
</evidence>
<dbReference type="InterPro" id="IPR036514">
    <property type="entry name" value="SGNH_hydro_sf"/>
</dbReference>
<dbReference type="InterPro" id="IPR001087">
    <property type="entry name" value="GDSL"/>
</dbReference>
<dbReference type="Pfam" id="PF00657">
    <property type="entry name" value="Lipase_GDSL"/>
    <property type="match status" value="1"/>
</dbReference>